<dbReference type="EMBL" id="PKLZ01000011">
    <property type="protein sequence ID" value="PLW81713.1"/>
    <property type="molecule type" value="Genomic_DNA"/>
</dbReference>
<dbReference type="AlphaFoldDB" id="A0A2N5Y010"/>
<accession>A0A2N5Y010</accession>
<evidence type="ECO:0000313" key="2">
    <source>
        <dbReference type="Proteomes" id="UP000234845"/>
    </source>
</evidence>
<dbReference type="InterPro" id="IPR038146">
    <property type="entry name" value="933W_put_Xis_sf"/>
</dbReference>
<reference evidence="2" key="1">
    <citation type="submission" date="2017-11" db="EMBL/GenBank/DDBJ databases">
        <title>The draft genome sequence of Chromatocurvus sp. F02.</title>
        <authorList>
            <person name="Du Z.-J."/>
            <person name="Chang Y.-Q."/>
        </authorList>
    </citation>
    <scope>NUCLEOTIDE SEQUENCE [LARGE SCALE GENOMIC DNA]</scope>
    <source>
        <strain evidence="2">F02</strain>
    </source>
</reference>
<protein>
    <submittedName>
        <fullName evidence="1">Excisionase</fullName>
    </submittedName>
</protein>
<sequence>MKWVTIRRFSELSGYSAEAVRSKIKKGVWKYKVHFRKAPDGRVLINIEEIEKWVESIPV</sequence>
<evidence type="ECO:0000313" key="1">
    <source>
        <dbReference type="EMBL" id="PLW81713.1"/>
    </source>
</evidence>
<keyword evidence="2" id="KW-1185">Reference proteome</keyword>
<dbReference type="Gene3D" id="1.10.1660.60">
    <property type="entry name" value="Putative excisionased domain DUF1233"/>
    <property type="match status" value="1"/>
</dbReference>
<dbReference type="Proteomes" id="UP000234845">
    <property type="component" value="Unassembled WGS sequence"/>
</dbReference>
<gene>
    <name evidence="1" type="ORF">CWI75_14740</name>
</gene>
<dbReference type="OrthoDB" id="8779418at2"/>
<organism evidence="1 2">
    <name type="scientific">Kineobactrum sediminis</name>
    <dbReference type="NCBI Taxonomy" id="1905677"/>
    <lineage>
        <taxon>Bacteria</taxon>
        <taxon>Pseudomonadati</taxon>
        <taxon>Pseudomonadota</taxon>
        <taxon>Gammaproteobacteria</taxon>
        <taxon>Cellvibrionales</taxon>
        <taxon>Halieaceae</taxon>
        <taxon>Kineobactrum</taxon>
    </lineage>
</organism>
<name>A0A2N5Y010_9GAMM</name>
<dbReference type="RefSeq" id="WP_101522277.1">
    <property type="nucleotide sequence ID" value="NZ_PKLZ01000011.1"/>
</dbReference>
<proteinExistence type="predicted"/>
<comment type="caution">
    <text evidence="1">The sequence shown here is derived from an EMBL/GenBank/DDBJ whole genome shotgun (WGS) entry which is preliminary data.</text>
</comment>